<comment type="caution">
    <text evidence="1">The sequence shown here is derived from an EMBL/GenBank/DDBJ whole genome shotgun (WGS) entry which is preliminary data.</text>
</comment>
<gene>
    <name evidence="1" type="ORF">KIPB_007101</name>
</gene>
<accession>A0A9K3D0N1</accession>
<reference evidence="1 2" key="1">
    <citation type="journal article" date="2018" name="PLoS ONE">
        <title>The draft genome of Kipferlia bialata reveals reductive genome evolution in fornicate parasites.</title>
        <authorList>
            <person name="Tanifuji G."/>
            <person name="Takabayashi S."/>
            <person name="Kume K."/>
            <person name="Takagi M."/>
            <person name="Nakayama T."/>
            <person name="Kamikawa R."/>
            <person name="Inagaki Y."/>
            <person name="Hashimoto T."/>
        </authorList>
    </citation>
    <scope>NUCLEOTIDE SEQUENCE [LARGE SCALE GENOMIC DNA]</scope>
    <source>
        <strain evidence="1">NY0173</strain>
    </source>
</reference>
<dbReference type="Proteomes" id="UP000265618">
    <property type="component" value="Unassembled WGS sequence"/>
</dbReference>
<dbReference type="InterPro" id="IPR010262">
    <property type="entry name" value="Arylsulfotransferase_bact"/>
</dbReference>
<evidence type="ECO:0000313" key="1">
    <source>
        <dbReference type="EMBL" id="GIQ85435.1"/>
    </source>
</evidence>
<dbReference type="EMBL" id="BDIP01001939">
    <property type="protein sequence ID" value="GIQ85435.1"/>
    <property type="molecule type" value="Genomic_DNA"/>
</dbReference>
<dbReference type="AlphaFoldDB" id="A0A9K3D0N1"/>
<dbReference type="GO" id="GO:0004062">
    <property type="term" value="F:aryl sulfotransferase activity"/>
    <property type="evidence" value="ECO:0007669"/>
    <property type="project" value="InterPro"/>
</dbReference>
<keyword evidence="2" id="KW-1185">Reference proteome</keyword>
<sequence>MQTDRQTLPDFTDLVDVCTLRLVYTVREVVDVSRSYPVQDAVPSLTPFDLLTLGCLFSLPPIDMASLPKGDEYVVVAKHRPSGSPPDTHWVCAPPAPLVPDTPTHVLVIGMRGDTEYEVAHEYHLSSDVHGPVLIEHGISPRTFTAGPMPTEKPLAPAPTEIREDWLTGPSVPPSMRPGEVVFIMSMFPDGKRKGMSIPWPSGNVCALDLETRDPIWYAPLPYFPFHLPEPFNLSSLEPNLLSGEQSILMACGMPSLDCSPDCDPSTYCQGYIELGFDGNVVHEMTTHEINWKVQHQLGWTDVVITHTGHHDCIRLPNGYTVMMAMERVFTPPSHGLASIGETDRERITVAIQQDLVESGVSQEFIDKHVASSYFDIIFLLDEHWDLVYGWRSYKHIDMGRFATYNTLVTRSSLFGQGPMYKNRGDLTYDATHLNTVLYDDTDDTLVISARNLDLVGKIDVSLASQCPGLGPSRPFTERVVWSLRDFKILDRHFDVIDTTTRIQQSLEIISRQHMPSLLPVRGAPPYVKHLTVFSNNVEEYMESSPTWHGRAESGVGAHGRYFIINERLQEAVRVTDVEFPVFGMYIGCSQLLSNGNLWFECGGYGPYPRGIVYPWPRSCLIETTIDGDIVMALNHKIAAYRALRVDSINDPVELTHQPQGMDVSRFIPPHWLKGE</sequence>
<proteinExistence type="predicted"/>
<name>A0A9K3D0N1_9EUKA</name>
<dbReference type="Pfam" id="PF05935">
    <property type="entry name" value="Arylsulfotrans"/>
    <property type="match status" value="1"/>
</dbReference>
<evidence type="ECO:0000313" key="2">
    <source>
        <dbReference type="Proteomes" id="UP000265618"/>
    </source>
</evidence>
<organism evidence="1 2">
    <name type="scientific">Kipferlia bialata</name>
    <dbReference type="NCBI Taxonomy" id="797122"/>
    <lineage>
        <taxon>Eukaryota</taxon>
        <taxon>Metamonada</taxon>
        <taxon>Carpediemonas-like organisms</taxon>
        <taxon>Kipferlia</taxon>
    </lineage>
</organism>
<protein>
    <submittedName>
        <fullName evidence="1">Arylsulfotransferase</fullName>
    </submittedName>
</protein>